<dbReference type="EMBL" id="JAQQWN010000006">
    <property type="protein sequence ID" value="KAK8080588.1"/>
    <property type="molecule type" value="Genomic_DNA"/>
</dbReference>
<organism evidence="1 2">
    <name type="scientific">Apiospora hydei</name>
    <dbReference type="NCBI Taxonomy" id="1337664"/>
    <lineage>
        <taxon>Eukaryota</taxon>
        <taxon>Fungi</taxon>
        <taxon>Dikarya</taxon>
        <taxon>Ascomycota</taxon>
        <taxon>Pezizomycotina</taxon>
        <taxon>Sordariomycetes</taxon>
        <taxon>Xylariomycetidae</taxon>
        <taxon>Amphisphaeriales</taxon>
        <taxon>Apiosporaceae</taxon>
        <taxon>Apiospora</taxon>
    </lineage>
</organism>
<accession>A0ABR1WAX1</accession>
<proteinExistence type="predicted"/>
<evidence type="ECO:0000313" key="2">
    <source>
        <dbReference type="Proteomes" id="UP001433268"/>
    </source>
</evidence>
<keyword evidence="2" id="KW-1185">Reference proteome</keyword>
<dbReference type="GeneID" id="92045781"/>
<gene>
    <name evidence="1" type="ORF">PG997_008406</name>
</gene>
<reference evidence="1 2" key="1">
    <citation type="submission" date="2023-01" db="EMBL/GenBank/DDBJ databases">
        <title>Analysis of 21 Apiospora genomes using comparative genomics revels a genus with tremendous synthesis potential of carbohydrate active enzymes and secondary metabolites.</title>
        <authorList>
            <person name="Sorensen T."/>
        </authorList>
    </citation>
    <scope>NUCLEOTIDE SEQUENCE [LARGE SCALE GENOMIC DNA]</scope>
    <source>
        <strain evidence="1 2">CBS 114990</strain>
    </source>
</reference>
<dbReference type="RefSeq" id="XP_066668063.1">
    <property type="nucleotide sequence ID" value="XM_066812721.1"/>
</dbReference>
<evidence type="ECO:0000313" key="1">
    <source>
        <dbReference type="EMBL" id="KAK8080588.1"/>
    </source>
</evidence>
<name>A0ABR1WAX1_9PEZI</name>
<comment type="caution">
    <text evidence="1">The sequence shown here is derived from an EMBL/GenBank/DDBJ whole genome shotgun (WGS) entry which is preliminary data.</text>
</comment>
<dbReference type="Proteomes" id="UP001433268">
    <property type="component" value="Unassembled WGS sequence"/>
</dbReference>
<protein>
    <submittedName>
        <fullName evidence="1">Uncharacterized protein</fullName>
    </submittedName>
</protein>
<sequence>MPYHASVDVESQHFRLAIVEGGLIAADVDEKLESSCAGREKVHTYCDIPDISAPLSCQFLLGKSGVLQYMHTVITVKWVPEKFPLLLRGITRLQHTP</sequence>